<feature type="region of interest" description="Disordered" evidence="6">
    <location>
        <begin position="252"/>
        <end position="281"/>
    </location>
</feature>
<name>A0A9D4TY05_CHLVU</name>
<comment type="caution">
    <text evidence="9">The sequence shown here is derived from an EMBL/GenBank/DDBJ whole genome shotgun (WGS) entry which is preliminary data.</text>
</comment>
<feature type="transmembrane region" description="Helical" evidence="7">
    <location>
        <begin position="150"/>
        <end position="167"/>
    </location>
</feature>
<evidence type="ECO:0000256" key="2">
    <source>
        <dbReference type="ARBA" id="ARBA00022692"/>
    </source>
</evidence>
<feature type="transmembrane region" description="Helical" evidence="7">
    <location>
        <begin position="219"/>
        <end position="240"/>
    </location>
</feature>
<feature type="transmembrane region" description="Helical" evidence="7">
    <location>
        <begin position="388"/>
        <end position="407"/>
    </location>
</feature>
<organism evidence="9 10">
    <name type="scientific">Chlorella vulgaris</name>
    <name type="common">Green alga</name>
    <dbReference type="NCBI Taxonomy" id="3077"/>
    <lineage>
        <taxon>Eukaryota</taxon>
        <taxon>Viridiplantae</taxon>
        <taxon>Chlorophyta</taxon>
        <taxon>core chlorophytes</taxon>
        <taxon>Trebouxiophyceae</taxon>
        <taxon>Chlorellales</taxon>
        <taxon>Chlorellaceae</taxon>
        <taxon>Chlorella clade</taxon>
        <taxon>Chlorella</taxon>
    </lineage>
</organism>
<evidence type="ECO:0000256" key="4">
    <source>
        <dbReference type="ARBA" id="ARBA00022989"/>
    </source>
</evidence>
<evidence type="ECO:0000256" key="5">
    <source>
        <dbReference type="ARBA" id="ARBA00023136"/>
    </source>
</evidence>
<feature type="transmembrane region" description="Helical" evidence="7">
    <location>
        <begin position="109"/>
        <end position="130"/>
    </location>
</feature>
<evidence type="ECO:0000256" key="3">
    <source>
        <dbReference type="ARBA" id="ARBA00022970"/>
    </source>
</evidence>
<evidence type="ECO:0000256" key="1">
    <source>
        <dbReference type="ARBA" id="ARBA00004141"/>
    </source>
</evidence>
<keyword evidence="5 7" id="KW-0472">Membrane</keyword>
<dbReference type="GO" id="GO:0016020">
    <property type="term" value="C:membrane"/>
    <property type="evidence" value="ECO:0007669"/>
    <property type="project" value="UniProtKB-SubCell"/>
</dbReference>
<feature type="domain" description="Amino acid transporter transmembrane" evidence="8">
    <location>
        <begin position="31"/>
        <end position="250"/>
    </location>
</feature>
<feature type="compositionally biased region" description="Polar residues" evidence="6">
    <location>
        <begin position="266"/>
        <end position="280"/>
    </location>
</feature>
<evidence type="ECO:0000313" key="9">
    <source>
        <dbReference type="EMBL" id="KAI3437760.1"/>
    </source>
</evidence>
<dbReference type="OrthoDB" id="28208at2759"/>
<feature type="transmembrane region" description="Helical" evidence="7">
    <location>
        <begin position="347"/>
        <end position="368"/>
    </location>
</feature>
<reference evidence="9" key="1">
    <citation type="journal article" date="2019" name="Plant J.">
        <title>Chlorella vulgaris genome assembly and annotation reveals the molecular basis for metabolic acclimation to high light conditions.</title>
        <authorList>
            <person name="Cecchin M."/>
            <person name="Marcolungo L."/>
            <person name="Rossato M."/>
            <person name="Girolomoni L."/>
            <person name="Cosentino E."/>
            <person name="Cuine S."/>
            <person name="Li-Beisson Y."/>
            <person name="Delledonne M."/>
            <person name="Ballottari M."/>
        </authorList>
    </citation>
    <scope>NUCLEOTIDE SEQUENCE</scope>
    <source>
        <strain evidence="9">211/11P</strain>
    </source>
</reference>
<protein>
    <recommendedName>
        <fullName evidence="8">Amino acid transporter transmembrane domain-containing protein</fullName>
    </recommendedName>
</protein>
<accession>A0A9D4TY05</accession>
<dbReference type="AlphaFoldDB" id="A0A9D4TY05"/>
<evidence type="ECO:0000259" key="8">
    <source>
        <dbReference type="Pfam" id="PF01490"/>
    </source>
</evidence>
<dbReference type="Proteomes" id="UP001055712">
    <property type="component" value="Unassembled WGS sequence"/>
</dbReference>
<keyword evidence="3" id="KW-0029">Amino-acid transport</keyword>
<reference evidence="9" key="2">
    <citation type="submission" date="2020-11" db="EMBL/GenBank/DDBJ databases">
        <authorList>
            <person name="Cecchin M."/>
            <person name="Marcolungo L."/>
            <person name="Rossato M."/>
            <person name="Girolomoni L."/>
            <person name="Cosentino E."/>
            <person name="Cuine S."/>
            <person name="Li-Beisson Y."/>
            <person name="Delledonne M."/>
            <person name="Ballottari M."/>
        </authorList>
    </citation>
    <scope>NUCLEOTIDE SEQUENCE</scope>
    <source>
        <strain evidence="9">211/11P</strain>
        <tissue evidence="9">Whole cell</tissue>
    </source>
</reference>
<keyword evidence="4 7" id="KW-1133">Transmembrane helix</keyword>
<dbReference type="Pfam" id="PF01490">
    <property type="entry name" value="Aa_trans"/>
    <property type="match status" value="2"/>
</dbReference>
<keyword evidence="3" id="KW-0813">Transport</keyword>
<gene>
    <name evidence="9" type="ORF">D9Q98_000207</name>
</gene>
<keyword evidence="10" id="KW-1185">Reference proteome</keyword>
<dbReference type="PANTHER" id="PTHR22950:SF652">
    <property type="entry name" value="TRANSMEMBRANE AMINO ACID TRANSPORTER FAMILY PROTEIN"/>
    <property type="match status" value="1"/>
</dbReference>
<evidence type="ECO:0000313" key="10">
    <source>
        <dbReference type="Proteomes" id="UP001055712"/>
    </source>
</evidence>
<comment type="subcellular location">
    <subcellularLocation>
        <location evidence="1">Membrane</location>
        <topology evidence="1">Multi-pass membrane protein</topology>
    </subcellularLocation>
</comment>
<keyword evidence="2 7" id="KW-0812">Transmembrane</keyword>
<evidence type="ECO:0000256" key="6">
    <source>
        <dbReference type="SAM" id="MobiDB-lite"/>
    </source>
</evidence>
<dbReference type="InterPro" id="IPR013057">
    <property type="entry name" value="AA_transpt_TM"/>
</dbReference>
<dbReference type="PANTHER" id="PTHR22950">
    <property type="entry name" value="AMINO ACID TRANSPORTER"/>
    <property type="match status" value="1"/>
</dbReference>
<feature type="transmembrane region" description="Helical" evidence="7">
    <location>
        <begin position="487"/>
        <end position="513"/>
    </location>
</feature>
<dbReference type="GO" id="GO:0015179">
    <property type="term" value="F:L-amino acid transmembrane transporter activity"/>
    <property type="evidence" value="ECO:0007669"/>
    <property type="project" value="TreeGrafter"/>
</dbReference>
<feature type="transmembrane region" description="Helical" evidence="7">
    <location>
        <begin position="179"/>
        <end position="199"/>
    </location>
</feature>
<feature type="transmembrane region" description="Helical" evidence="7">
    <location>
        <begin position="301"/>
        <end position="327"/>
    </location>
</feature>
<proteinExistence type="predicted"/>
<feature type="transmembrane region" description="Helical" evidence="7">
    <location>
        <begin position="413"/>
        <end position="435"/>
    </location>
</feature>
<evidence type="ECO:0000256" key="7">
    <source>
        <dbReference type="SAM" id="Phobius"/>
    </source>
</evidence>
<dbReference type="EMBL" id="SIDB01000001">
    <property type="protein sequence ID" value="KAI3437760.1"/>
    <property type="molecule type" value="Genomic_DNA"/>
</dbReference>
<sequence length="516" mass="54329">MSADVPTPVLPVGRPTECLPAIILIEDAPPTASVHSSIVTLVNSAIGAGILALPYAFRCTGWAAGLATVFSLGSTQAYTLFVLSRHAEDAGSTTYGALVRKMLGKRASLALCAVIVVFLFLACSAFLMLIGDTFHPILLQAFGRAWWTSRNAAIVAVASCCILPLTFRSSLGALRAVSSLAVSAILLVVGAVVYGSVRIVNSPGYSWAGVRAFNPSAEFFGALPLIVLSFSCHTNVISVFSELEDPPDLRCTSCSGPVQQQQQQQPPLESTGSSGYQSLPTPRLLAGRSMRRLKSSKLKSMVGVIAASISLTASLYCVTGIAGYLAFAADTKPDILLNFGSSDLLMQVARASIGLVITASYPVIHFPARAAIRELLHHATGDRFEDRWFAVAESVMWVGATLGTSLACTDLAAMFQLIGGTCGGVLMLGVPGALLMQYSYSKHRDALKPLTFMNEPLLMPAAGEEGSKTGREPAQQPGPPGLLRSKLWWTGAVLQVMTVALAVLTVLTVTGVLPSP</sequence>
<feature type="domain" description="Amino acid transporter transmembrane" evidence="8">
    <location>
        <begin position="294"/>
        <end position="436"/>
    </location>
</feature>